<evidence type="ECO:0008006" key="2">
    <source>
        <dbReference type="Google" id="ProtNLM"/>
    </source>
</evidence>
<gene>
    <name evidence="1" type="ORF">SDC9_11868</name>
</gene>
<dbReference type="InterPro" id="IPR039555">
    <property type="entry name" value="TraF/TrbB"/>
</dbReference>
<sequence length="254" mass="29260">MKKIVILAFIVNSICFANETVEYTDSKNGLTHPFFGYKEEIIKEENKDELKKTVDIPTNLDKMTADEIAKLIEDSKKTAVSFPTDENIHNYIQLQNYATKKSENFAIKWQQAILKDSSLDLSAGAAKSTFARNASTADKSTKRAQFWKENIDKIGIVAFFDKKENEVNTAQNKVLYFLNQDYPNLAIRTIFVDEHFPLVEKYKVGVTPDIFIVYKDEDENANWYRIKAGLTTKNEILDNIDFVYEYFISKGNKK</sequence>
<dbReference type="AlphaFoldDB" id="A0A644THJ5"/>
<proteinExistence type="predicted"/>
<accession>A0A644THJ5</accession>
<evidence type="ECO:0000313" key="1">
    <source>
        <dbReference type="EMBL" id="MPL66199.1"/>
    </source>
</evidence>
<comment type="caution">
    <text evidence="1">The sequence shown here is derived from an EMBL/GenBank/DDBJ whole genome shotgun (WGS) entry which is preliminary data.</text>
</comment>
<organism evidence="1">
    <name type="scientific">bioreactor metagenome</name>
    <dbReference type="NCBI Taxonomy" id="1076179"/>
    <lineage>
        <taxon>unclassified sequences</taxon>
        <taxon>metagenomes</taxon>
        <taxon>ecological metagenomes</taxon>
    </lineage>
</organism>
<dbReference type="Pfam" id="PF13728">
    <property type="entry name" value="TraF"/>
    <property type="match status" value="1"/>
</dbReference>
<name>A0A644THJ5_9ZZZZ</name>
<dbReference type="EMBL" id="VSSQ01000031">
    <property type="protein sequence ID" value="MPL66199.1"/>
    <property type="molecule type" value="Genomic_DNA"/>
</dbReference>
<protein>
    <recommendedName>
        <fullName evidence="2">Thioredoxin domain-containing protein</fullName>
    </recommendedName>
</protein>
<reference evidence="1" key="1">
    <citation type="submission" date="2019-08" db="EMBL/GenBank/DDBJ databases">
        <authorList>
            <person name="Kucharzyk K."/>
            <person name="Murdoch R.W."/>
            <person name="Higgins S."/>
            <person name="Loffler F."/>
        </authorList>
    </citation>
    <scope>NUCLEOTIDE SEQUENCE</scope>
</reference>